<evidence type="ECO:0000256" key="1">
    <source>
        <dbReference type="ARBA" id="ARBA00006040"/>
    </source>
</evidence>
<dbReference type="Gene3D" id="3.40.390.10">
    <property type="entry name" value="Collagenase (Catalytic Domain)"/>
    <property type="match status" value="1"/>
</dbReference>
<comment type="similarity">
    <text evidence="1 7">Belongs to the peptidase M3 family.</text>
</comment>
<dbReference type="Gene3D" id="1.10.1370.10">
    <property type="entry name" value="Neurolysin, domain 3"/>
    <property type="match status" value="1"/>
</dbReference>
<evidence type="ECO:0000259" key="8">
    <source>
        <dbReference type="Pfam" id="PF01432"/>
    </source>
</evidence>
<sequence>MTDSNINVALTQWDGPFGMPRFDAIKDDDFGPAIREGFKANLAQAEEIANNPDAPTFENTIEALERTGEILNRAATLFFVKAGNDTNTTIQKLEREFSPLFARHAGEIAKNKKLFERIDTLWNKRDALNLTVEQAQLLKKHHKSFVRMGAALEGEEQQKLIAVNEKLAGLGTQFGQNVLKDEADWVMFLGQDDLTGLPTSLKDAMASEASSRGKDGQYAVTLSRSLVSPFLTHSDRRDLREKAYKAWIARGENDGQSDNRPIIAETLKLRATRAKLLGHDSFAALKLDGTMAKTPEAVNELLQTVWEKAKTRAEEEAADIEKLMRESGDNADLAGWDWRYYAEKIRSTRFAYSDDEVRPYMRLENMIEAAFSVAGRLFGLKFEEKEGIALHHPDARIWEVKNADGEHQAMFIGDYFARPSKRSGAWMSAMQYQSKLLGKSAIITNTMNFAKPPKGQEAFLSFDDARTLFHEFGHALHGMLSNVTYPSLSGTSVSRDFVELPSQLYEHWMTVPAVMNEFATHKETGKPMPKALLNKVLAATTFNIGHDTVEYTTSAMVDMAYHQNDTGVENPAAFEAELLAKIGKPAPIAMRHRSPHFQHIFSGDGYAAGYYSYMWSEVLDADAFLAFEEKGDAFDPELAKRLLDNIYSSGATMEPEDAYIGFRGKLPTPDAMLKGRGLI</sequence>
<dbReference type="InterPro" id="IPR034005">
    <property type="entry name" value="M3A_DCP"/>
</dbReference>
<evidence type="ECO:0000256" key="4">
    <source>
        <dbReference type="ARBA" id="ARBA00022801"/>
    </source>
</evidence>
<evidence type="ECO:0000256" key="2">
    <source>
        <dbReference type="ARBA" id="ARBA00022670"/>
    </source>
</evidence>
<organism evidence="9 10">
    <name type="scientific">Ahrensia kielensis</name>
    <dbReference type="NCBI Taxonomy" id="76980"/>
    <lineage>
        <taxon>Bacteria</taxon>
        <taxon>Pseudomonadati</taxon>
        <taxon>Pseudomonadota</taxon>
        <taxon>Alphaproteobacteria</taxon>
        <taxon>Hyphomicrobiales</taxon>
        <taxon>Ahrensiaceae</taxon>
        <taxon>Ahrensia</taxon>
    </lineage>
</organism>
<comment type="cofactor">
    <cofactor evidence="7">
        <name>Zn(2+)</name>
        <dbReference type="ChEBI" id="CHEBI:29105"/>
    </cofactor>
    <text evidence="7">Binds 1 zinc ion.</text>
</comment>
<evidence type="ECO:0000313" key="9">
    <source>
        <dbReference type="EMBL" id="MEM5502094.1"/>
    </source>
</evidence>
<dbReference type="RefSeq" id="WP_342848455.1">
    <property type="nucleotide sequence ID" value="NZ_JBBMQO010000005.1"/>
</dbReference>
<keyword evidence="2 7" id="KW-0645">Protease</keyword>
<dbReference type="Proteomes" id="UP001477870">
    <property type="component" value="Unassembled WGS sequence"/>
</dbReference>
<protein>
    <submittedName>
        <fullName evidence="9">M3 family metallopeptidase</fullName>
        <ecNumber evidence="9">3.4.24.-</ecNumber>
    </submittedName>
</protein>
<comment type="caution">
    <text evidence="9">The sequence shown here is derived from an EMBL/GenBank/DDBJ whole genome shotgun (WGS) entry which is preliminary data.</text>
</comment>
<dbReference type="InterPro" id="IPR045090">
    <property type="entry name" value="Pept_M3A_M3B"/>
</dbReference>
<dbReference type="InterPro" id="IPR024077">
    <property type="entry name" value="Neurolysin/TOP_dom2"/>
</dbReference>
<keyword evidence="4 7" id="KW-0378">Hydrolase</keyword>
<dbReference type="InterPro" id="IPR001567">
    <property type="entry name" value="Pept_M3A_M3B_dom"/>
</dbReference>
<reference evidence="9 10" key="1">
    <citation type="submission" date="2024-03" db="EMBL/GenBank/DDBJ databases">
        <title>Community enrichment and isolation of bacterial strains for fucoidan degradation.</title>
        <authorList>
            <person name="Sichert A."/>
        </authorList>
    </citation>
    <scope>NUCLEOTIDE SEQUENCE [LARGE SCALE GENOMIC DNA]</scope>
    <source>
        <strain evidence="9 10">AS62</strain>
    </source>
</reference>
<evidence type="ECO:0000256" key="7">
    <source>
        <dbReference type="RuleBase" id="RU003435"/>
    </source>
</evidence>
<evidence type="ECO:0000256" key="5">
    <source>
        <dbReference type="ARBA" id="ARBA00022833"/>
    </source>
</evidence>
<dbReference type="InterPro" id="IPR024079">
    <property type="entry name" value="MetalloPept_cat_dom_sf"/>
</dbReference>
<dbReference type="CDD" id="cd06456">
    <property type="entry name" value="M3A_DCP"/>
    <property type="match status" value="1"/>
</dbReference>
<evidence type="ECO:0000256" key="3">
    <source>
        <dbReference type="ARBA" id="ARBA00022723"/>
    </source>
</evidence>
<feature type="domain" description="Peptidase M3A/M3B catalytic" evidence="8">
    <location>
        <begin position="230"/>
        <end position="677"/>
    </location>
</feature>
<dbReference type="PANTHER" id="PTHR43660">
    <property type="entry name" value="DIPEPTIDYL CARBOXYPEPTIDASE"/>
    <property type="match status" value="1"/>
</dbReference>
<name>A0ABU9T8L3_9HYPH</name>
<dbReference type="PANTHER" id="PTHR43660:SF1">
    <property type="entry name" value="DIPEPTIDYL CARBOXYPEPTIDASE"/>
    <property type="match status" value="1"/>
</dbReference>
<evidence type="ECO:0000256" key="6">
    <source>
        <dbReference type="ARBA" id="ARBA00023049"/>
    </source>
</evidence>
<keyword evidence="5 7" id="KW-0862">Zinc</keyword>
<keyword evidence="10" id="KW-1185">Reference proteome</keyword>
<dbReference type="EC" id="3.4.24.-" evidence="9"/>
<dbReference type="EMBL" id="JBBMQO010000005">
    <property type="protein sequence ID" value="MEM5502094.1"/>
    <property type="molecule type" value="Genomic_DNA"/>
</dbReference>
<dbReference type="GO" id="GO:0016787">
    <property type="term" value="F:hydrolase activity"/>
    <property type="evidence" value="ECO:0007669"/>
    <property type="project" value="UniProtKB-KW"/>
</dbReference>
<dbReference type="SUPFAM" id="SSF55486">
    <property type="entry name" value="Metalloproteases ('zincins'), catalytic domain"/>
    <property type="match status" value="1"/>
</dbReference>
<dbReference type="Pfam" id="PF01432">
    <property type="entry name" value="Peptidase_M3"/>
    <property type="match status" value="1"/>
</dbReference>
<proteinExistence type="inferred from homology"/>
<accession>A0ABU9T8L3</accession>
<evidence type="ECO:0000313" key="10">
    <source>
        <dbReference type="Proteomes" id="UP001477870"/>
    </source>
</evidence>
<keyword evidence="6 7" id="KW-0482">Metalloprotease</keyword>
<keyword evidence="3 7" id="KW-0479">Metal-binding</keyword>
<gene>
    <name evidence="9" type="ORF">WNY59_10880</name>
</gene>